<dbReference type="GeneID" id="5485399"/>
<protein>
    <submittedName>
        <fullName evidence="1">Uncharacterized protein</fullName>
    </submittedName>
</protein>
<dbReference type="Proteomes" id="UP000001312">
    <property type="component" value="Unassembled WGS sequence"/>
</dbReference>
<dbReference type="InParanoid" id="A7EWU9"/>
<evidence type="ECO:0000313" key="2">
    <source>
        <dbReference type="Proteomes" id="UP000001312"/>
    </source>
</evidence>
<dbReference type="RefSeq" id="XP_001589175.1">
    <property type="nucleotide sequence ID" value="XM_001589125.1"/>
</dbReference>
<dbReference type="KEGG" id="ssl:SS1G_09808"/>
<proteinExistence type="predicted"/>
<name>A7EWU9_SCLS1</name>
<accession>A7EWU9</accession>
<gene>
    <name evidence="1" type="ORF">SS1G_09808</name>
</gene>
<reference evidence="2" key="1">
    <citation type="journal article" date="2011" name="PLoS Genet.">
        <title>Genomic analysis of the necrotrophic fungal pathogens Sclerotinia sclerotiorum and Botrytis cinerea.</title>
        <authorList>
            <person name="Amselem J."/>
            <person name="Cuomo C.A."/>
            <person name="van Kan J.A."/>
            <person name="Viaud M."/>
            <person name="Benito E.P."/>
            <person name="Couloux A."/>
            <person name="Coutinho P.M."/>
            <person name="de Vries R.P."/>
            <person name="Dyer P.S."/>
            <person name="Fillinger S."/>
            <person name="Fournier E."/>
            <person name="Gout L."/>
            <person name="Hahn M."/>
            <person name="Kohn L."/>
            <person name="Lapalu N."/>
            <person name="Plummer K.M."/>
            <person name="Pradier J.M."/>
            <person name="Quevillon E."/>
            <person name="Sharon A."/>
            <person name="Simon A."/>
            <person name="ten Have A."/>
            <person name="Tudzynski B."/>
            <person name="Tudzynski P."/>
            <person name="Wincker P."/>
            <person name="Andrew M."/>
            <person name="Anthouard V."/>
            <person name="Beever R.E."/>
            <person name="Beffa R."/>
            <person name="Benoit I."/>
            <person name="Bouzid O."/>
            <person name="Brault B."/>
            <person name="Chen Z."/>
            <person name="Choquer M."/>
            <person name="Collemare J."/>
            <person name="Cotton P."/>
            <person name="Danchin E.G."/>
            <person name="Da Silva C."/>
            <person name="Gautier A."/>
            <person name="Giraud C."/>
            <person name="Giraud T."/>
            <person name="Gonzalez C."/>
            <person name="Grossetete S."/>
            <person name="Guldener U."/>
            <person name="Henrissat B."/>
            <person name="Howlett B.J."/>
            <person name="Kodira C."/>
            <person name="Kretschmer M."/>
            <person name="Lappartient A."/>
            <person name="Leroch M."/>
            <person name="Levis C."/>
            <person name="Mauceli E."/>
            <person name="Neuveglise C."/>
            <person name="Oeser B."/>
            <person name="Pearson M."/>
            <person name="Poulain J."/>
            <person name="Poussereau N."/>
            <person name="Quesneville H."/>
            <person name="Rascle C."/>
            <person name="Schumacher J."/>
            <person name="Segurens B."/>
            <person name="Sexton A."/>
            <person name="Silva E."/>
            <person name="Sirven C."/>
            <person name="Soanes D.M."/>
            <person name="Talbot N.J."/>
            <person name="Templeton M."/>
            <person name="Yandava C."/>
            <person name="Yarden O."/>
            <person name="Zeng Q."/>
            <person name="Rollins J.A."/>
            <person name="Lebrun M.H."/>
            <person name="Dickman M."/>
        </authorList>
    </citation>
    <scope>NUCLEOTIDE SEQUENCE [LARGE SCALE GENOMIC DNA]</scope>
    <source>
        <strain evidence="2">ATCC 18683 / 1980 / Ss-1</strain>
    </source>
</reference>
<evidence type="ECO:0000313" key="1">
    <source>
        <dbReference type="EMBL" id="EDN93941.1"/>
    </source>
</evidence>
<dbReference type="AlphaFoldDB" id="A7EWU9"/>
<dbReference type="EMBL" id="CH476634">
    <property type="protein sequence ID" value="EDN93941.1"/>
    <property type="molecule type" value="Genomic_DNA"/>
</dbReference>
<sequence>MGEDFKLQYIINIRSGGWCYEPGFNEWMDGGVLSMGIRWDSKIFMGTAVMCAQCGLG</sequence>
<organism evidence="1 2">
    <name type="scientific">Sclerotinia sclerotiorum (strain ATCC 18683 / 1980 / Ss-1)</name>
    <name type="common">White mold</name>
    <name type="synonym">Whetzelinia sclerotiorum</name>
    <dbReference type="NCBI Taxonomy" id="665079"/>
    <lineage>
        <taxon>Eukaryota</taxon>
        <taxon>Fungi</taxon>
        <taxon>Dikarya</taxon>
        <taxon>Ascomycota</taxon>
        <taxon>Pezizomycotina</taxon>
        <taxon>Leotiomycetes</taxon>
        <taxon>Helotiales</taxon>
        <taxon>Sclerotiniaceae</taxon>
        <taxon>Sclerotinia</taxon>
    </lineage>
</organism>
<keyword evidence="2" id="KW-1185">Reference proteome</keyword>